<dbReference type="Gene3D" id="3.10.20.30">
    <property type="match status" value="1"/>
</dbReference>
<dbReference type="AlphaFoldDB" id="A0A4U1YXM6"/>
<protein>
    <submittedName>
        <fullName evidence="2">2Fe-2S iron-sulfur cluster binding domain-containing protein</fullName>
    </submittedName>
</protein>
<dbReference type="Proteomes" id="UP000307574">
    <property type="component" value="Unassembled WGS sequence"/>
</dbReference>
<evidence type="ECO:0000313" key="3">
    <source>
        <dbReference type="Proteomes" id="UP000307574"/>
    </source>
</evidence>
<name>A0A4U1YXM6_9VIBR</name>
<evidence type="ECO:0000313" key="2">
    <source>
        <dbReference type="EMBL" id="TKF24677.1"/>
    </source>
</evidence>
<dbReference type="InterPro" id="IPR006058">
    <property type="entry name" value="2Fe2S_fd_BS"/>
</dbReference>
<dbReference type="PROSITE" id="PS51085">
    <property type="entry name" value="2FE2S_FER_2"/>
    <property type="match status" value="1"/>
</dbReference>
<dbReference type="PROSITE" id="PS00197">
    <property type="entry name" value="2FE2S_FER_1"/>
    <property type="match status" value="1"/>
</dbReference>
<dbReference type="InterPro" id="IPR036010">
    <property type="entry name" value="2Fe-2S_ferredoxin-like_sf"/>
</dbReference>
<dbReference type="EMBL" id="SYUV01000132">
    <property type="protein sequence ID" value="TKF24677.1"/>
    <property type="molecule type" value="Genomic_DNA"/>
</dbReference>
<sequence>MHTISLNNKQFTAEANDTILQAAEKAGESIYSECRGGFCGACKCKLKSGETIGVRDAIAFLPEGYVLACSVKANSNLVLELDY</sequence>
<evidence type="ECO:0000259" key="1">
    <source>
        <dbReference type="PROSITE" id="PS51085"/>
    </source>
</evidence>
<accession>A0A4U1YXM6</accession>
<dbReference type="CDD" id="cd00207">
    <property type="entry name" value="fer2"/>
    <property type="match status" value="1"/>
</dbReference>
<feature type="domain" description="2Fe-2S ferredoxin-type" evidence="1">
    <location>
        <begin position="2"/>
        <end position="83"/>
    </location>
</feature>
<comment type="caution">
    <text evidence="2">The sequence shown here is derived from an EMBL/GenBank/DDBJ whole genome shotgun (WGS) entry which is preliminary data.</text>
</comment>
<dbReference type="GO" id="GO:0051537">
    <property type="term" value="F:2 iron, 2 sulfur cluster binding"/>
    <property type="evidence" value="ECO:0007669"/>
    <property type="project" value="InterPro"/>
</dbReference>
<organism evidence="2 3">
    <name type="scientific">Vibrio kanaloae</name>
    <dbReference type="NCBI Taxonomy" id="170673"/>
    <lineage>
        <taxon>Bacteria</taxon>
        <taxon>Pseudomonadati</taxon>
        <taxon>Pseudomonadota</taxon>
        <taxon>Gammaproteobacteria</taxon>
        <taxon>Vibrionales</taxon>
        <taxon>Vibrionaceae</taxon>
        <taxon>Vibrio</taxon>
    </lineage>
</organism>
<dbReference type="Pfam" id="PF00111">
    <property type="entry name" value="Fer2"/>
    <property type="match status" value="1"/>
</dbReference>
<dbReference type="RefSeq" id="WP_136981517.1">
    <property type="nucleotide sequence ID" value="NZ_JBFRRD010000057.1"/>
</dbReference>
<dbReference type="InterPro" id="IPR001041">
    <property type="entry name" value="2Fe-2S_ferredoxin-type"/>
</dbReference>
<dbReference type="InterPro" id="IPR012675">
    <property type="entry name" value="Beta-grasp_dom_sf"/>
</dbReference>
<proteinExistence type="predicted"/>
<dbReference type="SUPFAM" id="SSF54292">
    <property type="entry name" value="2Fe-2S ferredoxin-like"/>
    <property type="match status" value="1"/>
</dbReference>
<reference evidence="2 3" key="1">
    <citation type="submission" date="2019-04" db="EMBL/GenBank/DDBJ databases">
        <title>A reverse ecology approach based on a biological definition of microbial populations.</title>
        <authorList>
            <person name="Arevalo P."/>
            <person name="Vaninsberghe D."/>
            <person name="Elsherbini J."/>
            <person name="Gore J."/>
            <person name="Polz M."/>
        </authorList>
    </citation>
    <scope>NUCLEOTIDE SEQUENCE [LARGE SCALE GENOMIC DNA]</scope>
    <source>
        <strain evidence="2 3">10N.261.46.F4</strain>
    </source>
</reference>
<gene>
    <name evidence="2" type="ORF">FCV50_23000</name>
</gene>